<gene>
    <name evidence="5" type="ORF">JOC86_004304</name>
</gene>
<feature type="domain" description="Carboxyltransferase" evidence="4">
    <location>
        <begin position="3"/>
        <end position="212"/>
    </location>
</feature>
<protein>
    <submittedName>
        <fullName evidence="5">Inhibitor of KinA</fullName>
    </submittedName>
</protein>
<dbReference type="PANTHER" id="PTHR34698">
    <property type="entry name" value="5-OXOPROLINASE SUBUNIT B"/>
    <property type="match status" value="1"/>
</dbReference>
<sequence>MNYQLHPLGDQAIIIDFGNEINEVTHQSVQTVATLLDEHPPEWMIEYIPAFTTVTLFYNLMKIPLHSKSTFPYSIICEKIKILLSNIPSIKQSKPRIVEIPVCYGGEFGPDLEEVAKYNRLTTEEVMTLHANGEYLVYMIGFAPGFPYIGGMNKRIATPRKATPRLKIPEGSVGIAGNQTGVYPIETPGGWQLIGKTPLKLFRPYEENPSLLMAGDQIKFKPITLEEYMEMEAT</sequence>
<accession>A0ABS2NIN3</accession>
<dbReference type="NCBIfam" id="TIGR00370">
    <property type="entry name" value="5-oxoprolinase subunit PxpB"/>
    <property type="match status" value="1"/>
</dbReference>
<dbReference type="Gene3D" id="3.30.1360.40">
    <property type="match status" value="1"/>
</dbReference>
<keyword evidence="1" id="KW-0547">Nucleotide-binding</keyword>
<name>A0ABS2NIN3_9BACI</name>
<organism evidence="5 6">
    <name type="scientific">Rossellomorea pakistanensis</name>
    <dbReference type="NCBI Taxonomy" id="992288"/>
    <lineage>
        <taxon>Bacteria</taxon>
        <taxon>Bacillati</taxon>
        <taxon>Bacillota</taxon>
        <taxon>Bacilli</taxon>
        <taxon>Bacillales</taxon>
        <taxon>Bacillaceae</taxon>
        <taxon>Rossellomorea</taxon>
    </lineage>
</organism>
<dbReference type="Proteomes" id="UP001646157">
    <property type="component" value="Unassembled WGS sequence"/>
</dbReference>
<evidence type="ECO:0000256" key="3">
    <source>
        <dbReference type="ARBA" id="ARBA00022840"/>
    </source>
</evidence>
<dbReference type="SUPFAM" id="SSF160467">
    <property type="entry name" value="PH0987 N-terminal domain-like"/>
    <property type="match status" value="1"/>
</dbReference>
<dbReference type="PANTHER" id="PTHR34698:SF2">
    <property type="entry name" value="5-OXOPROLINASE SUBUNIT B"/>
    <property type="match status" value="1"/>
</dbReference>
<dbReference type="RefSeq" id="WP_205174894.1">
    <property type="nucleotide sequence ID" value="NZ_JAFBDZ010000005.1"/>
</dbReference>
<dbReference type="InterPro" id="IPR003833">
    <property type="entry name" value="CT_C_D"/>
</dbReference>
<keyword evidence="3" id="KW-0067">ATP-binding</keyword>
<dbReference type="Pfam" id="PF02682">
    <property type="entry name" value="CT_C_D"/>
    <property type="match status" value="1"/>
</dbReference>
<dbReference type="InterPro" id="IPR029000">
    <property type="entry name" value="Cyclophilin-like_dom_sf"/>
</dbReference>
<evidence type="ECO:0000256" key="1">
    <source>
        <dbReference type="ARBA" id="ARBA00022741"/>
    </source>
</evidence>
<proteinExistence type="predicted"/>
<comment type="caution">
    <text evidence="5">The sequence shown here is derived from an EMBL/GenBank/DDBJ whole genome shotgun (WGS) entry which is preliminary data.</text>
</comment>
<evidence type="ECO:0000313" key="5">
    <source>
        <dbReference type="EMBL" id="MBM7587730.1"/>
    </source>
</evidence>
<dbReference type="SMART" id="SM00796">
    <property type="entry name" value="AHS1"/>
    <property type="match status" value="1"/>
</dbReference>
<reference evidence="5 6" key="1">
    <citation type="submission" date="2021-01" db="EMBL/GenBank/DDBJ databases">
        <title>Genomic Encyclopedia of Type Strains, Phase IV (KMG-IV): sequencing the most valuable type-strain genomes for metagenomic binning, comparative biology and taxonomic classification.</title>
        <authorList>
            <person name="Goeker M."/>
        </authorList>
    </citation>
    <scope>NUCLEOTIDE SEQUENCE [LARGE SCALE GENOMIC DNA]</scope>
    <source>
        <strain evidence="5 6">DSM 24834</strain>
    </source>
</reference>
<dbReference type="InterPro" id="IPR010016">
    <property type="entry name" value="PxpB"/>
</dbReference>
<evidence type="ECO:0000256" key="2">
    <source>
        <dbReference type="ARBA" id="ARBA00022801"/>
    </source>
</evidence>
<evidence type="ECO:0000313" key="6">
    <source>
        <dbReference type="Proteomes" id="UP001646157"/>
    </source>
</evidence>
<dbReference type="EMBL" id="JAFBDZ010000005">
    <property type="protein sequence ID" value="MBM7587730.1"/>
    <property type="molecule type" value="Genomic_DNA"/>
</dbReference>
<keyword evidence="2" id="KW-0378">Hydrolase</keyword>
<keyword evidence="6" id="KW-1185">Reference proteome</keyword>
<dbReference type="Gene3D" id="2.40.100.10">
    <property type="entry name" value="Cyclophilin-like"/>
    <property type="match status" value="1"/>
</dbReference>
<dbReference type="SUPFAM" id="SSF50891">
    <property type="entry name" value="Cyclophilin-like"/>
    <property type="match status" value="1"/>
</dbReference>
<evidence type="ECO:0000259" key="4">
    <source>
        <dbReference type="SMART" id="SM00796"/>
    </source>
</evidence>